<comment type="caution">
    <text evidence="5">The sequence shown here is derived from an EMBL/GenBank/DDBJ whole genome shotgun (WGS) entry which is preliminary data.</text>
</comment>
<dbReference type="PRINTS" id="PR00081">
    <property type="entry name" value="GDHRDH"/>
</dbReference>
<evidence type="ECO:0000259" key="4">
    <source>
        <dbReference type="PROSITE" id="PS50181"/>
    </source>
</evidence>
<dbReference type="PANTHER" id="PTHR43618:SF4">
    <property type="entry name" value="SHORT CHAIN DEHYDROGENASE_REDUCTASE FAMILY (AFU_ORTHOLOGUE AFUA_7G04540)"/>
    <property type="match status" value="1"/>
</dbReference>
<comment type="similarity">
    <text evidence="1">Belongs to the short-chain dehydrogenases/reductases (SDR) family.</text>
</comment>
<reference evidence="5" key="1">
    <citation type="submission" date="2022-07" db="EMBL/GenBank/DDBJ databases">
        <title>Genome Sequence of Leucocoprinus birnbaumii.</title>
        <authorList>
            <person name="Buettner E."/>
        </authorList>
    </citation>
    <scope>NUCLEOTIDE SEQUENCE</scope>
    <source>
        <strain evidence="5">VT141</strain>
    </source>
</reference>
<dbReference type="Pfam" id="PF12937">
    <property type="entry name" value="F-box-like"/>
    <property type="match status" value="1"/>
</dbReference>
<dbReference type="GO" id="GO:0016491">
    <property type="term" value="F:oxidoreductase activity"/>
    <property type="evidence" value="ECO:0007669"/>
    <property type="project" value="UniProtKB-KW"/>
</dbReference>
<dbReference type="Proteomes" id="UP001213000">
    <property type="component" value="Unassembled WGS sequence"/>
</dbReference>
<gene>
    <name evidence="5" type="ORF">NP233_g7911</name>
</gene>
<dbReference type="Gene3D" id="3.40.50.720">
    <property type="entry name" value="NAD(P)-binding Rossmann-like Domain"/>
    <property type="match status" value="1"/>
</dbReference>
<dbReference type="InterPro" id="IPR001810">
    <property type="entry name" value="F-box_dom"/>
</dbReference>
<dbReference type="Pfam" id="PF13561">
    <property type="entry name" value="adh_short_C2"/>
    <property type="match status" value="1"/>
</dbReference>
<protein>
    <recommendedName>
        <fullName evidence="4">F-box domain-containing protein</fullName>
    </recommendedName>
</protein>
<organism evidence="5 6">
    <name type="scientific">Leucocoprinus birnbaumii</name>
    <dbReference type="NCBI Taxonomy" id="56174"/>
    <lineage>
        <taxon>Eukaryota</taxon>
        <taxon>Fungi</taxon>
        <taxon>Dikarya</taxon>
        <taxon>Basidiomycota</taxon>
        <taxon>Agaricomycotina</taxon>
        <taxon>Agaricomycetes</taxon>
        <taxon>Agaricomycetidae</taxon>
        <taxon>Agaricales</taxon>
        <taxon>Agaricineae</taxon>
        <taxon>Agaricaceae</taxon>
        <taxon>Leucocoprinus</taxon>
    </lineage>
</organism>
<evidence type="ECO:0000313" key="6">
    <source>
        <dbReference type="Proteomes" id="UP001213000"/>
    </source>
</evidence>
<proteinExistence type="inferred from homology"/>
<dbReference type="InterPro" id="IPR020904">
    <property type="entry name" value="Sc_DH/Rdtase_CS"/>
</dbReference>
<dbReference type="EMBL" id="JANIEX010000608">
    <property type="protein sequence ID" value="KAJ3565019.1"/>
    <property type="molecule type" value="Genomic_DNA"/>
</dbReference>
<keyword evidence="6" id="KW-1185">Reference proteome</keyword>
<dbReference type="SUPFAM" id="SSF81383">
    <property type="entry name" value="F-box domain"/>
    <property type="match status" value="1"/>
</dbReference>
<dbReference type="InterPro" id="IPR052178">
    <property type="entry name" value="Sec_Metab_Biosynth_SDR"/>
</dbReference>
<dbReference type="InterPro" id="IPR036291">
    <property type="entry name" value="NAD(P)-bd_dom_sf"/>
</dbReference>
<dbReference type="AlphaFoldDB" id="A0AAD5VNF7"/>
<dbReference type="PROSITE" id="PS00061">
    <property type="entry name" value="ADH_SHORT"/>
    <property type="match status" value="1"/>
</dbReference>
<dbReference type="InterPro" id="IPR036047">
    <property type="entry name" value="F-box-like_dom_sf"/>
</dbReference>
<evidence type="ECO:0000256" key="3">
    <source>
        <dbReference type="ARBA" id="ARBA00023002"/>
    </source>
</evidence>
<evidence type="ECO:0000256" key="2">
    <source>
        <dbReference type="ARBA" id="ARBA00022857"/>
    </source>
</evidence>
<dbReference type="SUPFAM" id="SSF51735">
    <property type="entry name" value="NAD(P)-binding Rossmann-fold domains"/>
    <property type="match status" value="1"/>
</dbReference>
<dbReference type="PROSITE" id="PS50181">
    <property type="entry name" value="FBOX"/>
    <property type="match status" value="1"/>
</dbReference>
<sequence length="759" mass="85412">MPSALRKTQDRALNFSRSLANALRSRFTGHSRVPKSSYPYVFPEHEHISRPRHLRPTAPPAATTVYSGHYRSTHRHFIHRLPIELLSHIFVLGAEDDPHLPLSVSQVCRSWRHIALSTPTLWRRIVLSPHEYMWRERIRRARACSLDIELLPTALSPIRPRPLHYYPRRHLDFYSVQWLMQIALPHLHRWRSLEVMFTEQSPYLLNAALSFLADLPSPPSLREMTLIHRLNEDPQPFILFNGYAPSLRRLVLDGPRMALFPDMFINLTFLDYTHHRFSTGSEAIHEILSLLSLCPKLISLRLLFPHQFTNLTAVYHKPPRPNSRVSLSSLNQLHLALDPSSPDIPYDLALLLTHLSTPVLHTIKFTDPGRRQTPFPNLKSFFWMYAIPRSLRFIHIEGGWFDPGMVDPIVKSLPRLRRMILRRGGWGTERIIYNETQAGTLRRGEYRSRDYTHKSAGRFVQPVAPQMNGSNLFSLQGRVAVVTGGGTGIGAMITRGFAAAGAKVYITGRRLDVLEKAASEWNQLGKGGQIVPLQMDVTNKESILAAKKIIEQNDEKLHILVNNAGQVGPVSRFMEQPDAPERKDAESLGLGLFNESLEGWANLYAINTFSIFFVTNAFLGLLAKGSEDVKDYWSSVINITSISGHIKLAQNHFCYNSAKAAASHLSKMLASEISLKKIPVRINTIAPGVYASEMTFDRISKEQVDMIGKGVSSVPMERDGSGEEMAGTALYLASRAGGYTTGQDIIIDGGYVAVNPANV</sequence>
<evidence type="ECO:0000256" key="1">
    <source>
        <dbReference type="ARBA" id="ARBA00006484"/>
    </source>
</evidence>
<accession>A0AAD5VNF7</accession>
<dbReference type="Gene3D" id="1.20.1280.50">
    <property type="match status" value="1"/>
</dbReference>
<feature type="domain" description="F-box" evidence="4">
    <location>
        <begin position="75"/>
        <end position="125"/>
    </location>
</feature>
<name>A0AAD5VNF7_9AGAR</name>
<keyword evidence="3" id="KW-0560">Oxidoreductase</keyword>
<dbReference type="InterPro" id="IPR002347">
    <property type="entry name" value="SDR_fam"/>
</dbReference>
<evidence type="ECO:0000313" key="5">
    <source>
        <dbReference type="EMBL" id="KAJ3565019.1"/>
    </source>
</evidence>
<keyword evidence="2" id="KW-0521">NADP</keyword>
<dbReference type="PRINTS" id="PR00080">
    <property type="entry name" value="SDRFAMILY"/>
</dbReference>
<dbReference type="PANTHER" id="PTHR43618">
    <property type="entry name" value="7-ALPHA-HYDROXYSTEROID DEHYDROGENASE"/>
    <property type="match status" value="1"/>
</dbReference>